<evidence type="ECO:0000313" key="3">
    <source>
        <dbReference type="EMBL" id="TDP73298.1"/>
    </source>
</evidence>
<evidence type="ECO:0000256" key="1">
    <source>
        <dbReference type="SAM" id="SignalP"/>
    </source>
</evidence>
<keyword evidence="4" id="KW-1185">Reference proteome</keyword>
<dbReference type="InterPro" id="IPR013424">
    <property type="entry name" value="Ice-binding_C"/>
</dbReference>
<organism evidence="3 4">
    <name type="scientific">Roseateles toxinivorans</name>
    <dbReference type="NCBI Taxonomy" id="270368"/>
    <lineage>
        <taxon>Bacteria</taxon>
        <taxon>Pseudomonadati</taxon>
        <taxon>Pseudomonadota</taxon>
        <taxon>Betaproteobacteria</taxon>
        <taxon>Burkholderiales</taxon>
        <taxon>Sphaerotilaceae</taxon>
        <taxon>Roseateles</taxon>
    </lineage>
</organism>
<dbReference type="InParanoid" id="A0A4R6QT17"/>
<comment type="caution">
    <text evidence="3">The sequence shown here is derived from an EMBL/GenBank/DDBJ whole genome shotgun (WGS) entry which is preliminary data.</text>
</comment>
<sequence>MKHIHSRSAGGLAIVAAAVLALMASQAQAQTIKSYFEFKKPKMITIEGDLSLDTNGKSAPVFNLASPYVRGFEGISQYDGASFGRNFVPPDTIGAVGATQYMETTNGAYAVFDKTTGNRTSLVSDVAFWATAGQTGTNGDSRVMYNAAANRWVVVAFGGNAKDLQIAVSDTSDALGGWKSTKFEGYAGFGFGATADYPTLAMDTNAVYIGTNNFAPKTNGGTNSFRGTTMNVIPLDSLFNGVAPTTTNMAQIVTPYNGAVGDQDRGFAQQGVNSSSAGSTGTVIATSAFIYDGLGFRVNGLTSSSATGSSATAVSYLGQAAFTTPGAARQPSVAIPQNQRIVDALDERISSSVYEANGRIYMVNTVNPDGDGLDEARVRYTVLDATTLAVLSEGDIGQAGYDYYQGSIAVNSFGEVVIGYNRSGLDAATGKISFMGQSFATGVSGNLVARSGELLLKESLTDDYHNGSLFGQVNAGRQRWGDYSQVSVDPTDPHQFYLIGEFAREYNNAAGGHPGGTGGSRWGTWIAVIDASVVAVPEPSTYGMMFFGLGAMGLMAKRRRRLAAEASLA</sequence>
<name>A0A4R6QT17_9BURK</name>
<dbReference type="AlphaFoldDB" id="A0A4R6QT17"/>
<accession>A0A4R6QT17</accession>
<feature type="domain" description="Ice-binding protein C-terminal" evidence="2">
    <location>
        <begin position="535"/>
        <end position="559"/>
    </location>
</feature>
<evidence type="ECO:0000259" key="2">
    <source>
        <dbReference type="Pfam" id="PF07589"/>
    </source>
</evidence>
<dbReference type="Pfam" id="PF07589">
    <property type="entry name" value="PEP-CTERM"/>
    <property type="match status" value="1"/>
</dbReference>
<dbReference type="Proteomes" id="UP000295361">
    <property type="component" value="Unassembled WGS sequence"/>
</dbReference>
<evidence type="ECO:0000313" key="4">
    <source>
        <dbReference type="Proteomes" id="UP000295361"/>
    </source>
</evidence>
<protein>
    <submittedName>
        <fullName evidence="3">Putative secreted protein with PEP-CTERM sorting signal</fullName>
    </submittedName>
</protein>
<gene>
    <name evidence="3" type="ORF">DES47_1021060</name>
</gene>
<dbReference type="NCBIfam" id="TIGR02595">
    <property type="entry name" value="PEP_CTERM"/>
    <property type="match status" value="1"/>
</dbReference>
<feature type="signal peptide" evidence="1">
    <location>
        <begin position="1"/>
        <end position="29"/>
    </location>
</feature>
<proteinExistence type="predicted"/>
<keyword evidence="1" id="KW-0732">Signal</keyword>
<dbReference type="EMBL" id="SNXS01000002">
    <property type="protein sequence ID" value="TDP73298.1"/>
    <property type="molecule type" value="Genomic_DNA"/>
</dbReference>
<feature type="chain" id="PRO_5020927602" evidence="1">
    <location>
        <begin position="30"/>
        <end position="569"/>
    </location>
</feature>
<reference evidence="3 4" key="1">
    <citation type="submission" date="2019-03" db="EMBL/GenBank/DDBJ databases">
        <title>Genomic Encyclopedia of Type Strains, Phase IV (KMG-IV): sequencing the most valuable type-strain genomes for metagenomic binning, comparative biology and taxonomic classification.</title>
        <authorList>
            <person name="Goeker M."/>
        </authorList>
    </citation>
    <scope>NUCLEOTIDE SEQUENCE [LARGE SCALE GENOMIC DNA]</scope>
    <source>
        <strain evidence="3 4">DSM 16998</strain>
    </source>
</reference>
<dbReference type="RefSeq" id="WP_243748252.1">
    <property type="nucleotide sequence ID" value="NZ_SNXS01000002.1"/>
</dbReference>